<proteinExistence type="inferred from homology"/>
<gene>
    <name evidence="10" type="ORF">FHS82_002632</name>
</gene>
<dbReference type="CDD" id="cd06582">
    <property type="entry name" value="TM_PBP1_LivH_like"/>
    <property type="match status" value="1"/>
</dbReference>
<dbReference type="RefSeq" id="WP_166953526.1">
    <property type="nucleotide sequence ID" value="NZ_JAASQI010000006.1"/>
</dbReference>
<dbReference type="InterPro" id="IPR001851">
    <property type="entry name" value="ABC_transp_permease"/>
</dbReference>
<keyword evidence="3" id="KW-1003">Cell membrane</keyword>
<dbReference type="EMBL" id="JAASQI010000006">
    <property type="protein sequence ID" value="NIJ58777.1"/>
    <property type="molecule type" value="Genomic_DNA"/>
</dbReference>
<feature type="transmembrane region" description="Helical" evidence="9">
    <location>
        <begin position="185"/>
        <end position="212"/>
    </location>
</feature>
<feature type="transmembrane region" description="Helical" evidence="9">
    <location>
        <begin position="317"/>
        <end position="336"/>
    </location>
</feature>
<keyword evidence="2" id="KW-0813">Transport</keyword>
<evidence type="ECO:0000313" key="11">
    <source>
        <dbReference type="Proteomes" id="UP001429580"/>
    </source>
</evidence>
<protein>
    <submittedName>
        <fullName evidence="10">Branched-chain amino acid transport system permease protein</fullName>
    </submittedName>
</protein>
<evidence type="ECO:0000256" key="4">
    <source>
        <dbReference type="ARBA" id="ARBA00022692"/>
    </source>
</evidence>
<feature type="transmembrane region" description="Helical" evidence="9">
    <location>
        <begin position="385"/>
        <end position="410"/>
    </location>
</feature>
<feature type="transmembrane region" description="Helical" evidence="9">
    <location>
        <begin position="20"/>
        <end position="38"/>
    </location>
</feature>
<dbReference type="InterPro" id="IPR052157">
    <property type="entry name" value="BCAA_transport_permease"/>
</dbReference>
<dbReference type="Pfam" id="PF02653">
    <property type="entry name" value="BPD_transp_2"/>
    <property type="match status" value="2"/>
</dbReference>
<sequence length="617" mass="66162">MYDASTLFVQLLNGLSYSSTLFLVASGLALIFGVSKIVNFAHGSFYMLGAYVALTVISIMPNTAYGFWGGVLIAALIVGVVGCLIEVTILRRIYSAPEVFQILVTFGLVLVFQNLIFEFWGPDEVLAPRVPGLRGAVTIFGERIPQYNIVLIFVGPIFLGLLWWLTHRTRWGRLIRAATQDREMVASLGVNQTTLFTVVFFIGTFLAGLAGALQIPKESANLQMDINIVVDAFVIVVIGGMGSILGAFLAAVLVGVINAFGVLFFPQAVSVLIFLVMVLILIFRPNGLMGGRLIPQRPSDLSIDQPFRPQSRRAQQATLAVILALALLPLLAPIYVEVMMTEVFILAIFASSLHFLLSVGGIVSFGHAAYYGLGSYAAALVATRLGLPMGAGIVAAMLAAALGGVVFGWFCTRLRGVYLAMLTLAFAQILHALSVQMVSFTGGDNGIVGLARPAWLNSHVAYYYLALGAVVVATYLMRRALYAPFGYAFRSGRDSLPRSAAIGINVAFIQWGAFVLAGAFAGLAGALMAYHRGSVFPTDFSVATTVDALVMVLVGGVQSVSGPLIGALGYHIVSVELIRNLSDYWRLILGIFIILFVLKMPQGIVGAFMGRFGKGER</sequence>
<feature type="transmembrane region" description="Helical" evidence="9">
    <location>
        <begin position="548"/>
        <end position="573"/>
    </location>
</feature>
<evidence type="ECO:0000256" key="6">
    <source>
        <dbReference type="ARBA" id="ARBA00022989"/>
    </source>
</evidence>
<evidence type="ECO:0000256" key="1">
    <source>
        <dbReference type="ARBA" id="ARBA00004651"/>
    </source>
</evidence>
<keyword evidence="5" id="KW-0029">Amino-acid transport</keyword>
<feature type="transmembrane region" description="Helical" evidence="9">
    <location>
        <begin position="460"/>
        <end position="481"/>
    </location>
</feature>
<comment type="caution">
    <text evidence="10">The sequence shown here is derived from an EMBL/GenBank/DDBJ whole genome shotgun (WGS) entry which is preliminary data.</text>
</comment>
<feature type="transmembrane region" description="Helical" evidence="9">
    <location>
        <begin position="99"/>
        <end position="120"/>
    </location>
</feature>
<reference evidence="10 11" key="1">
    <citation type="submission" date="2020-03" db="EMBL/GenBank/DDBJ databases">
        <title>Genomic Encyclopedia of Type Strains, Phase IV (KMG-IV): sequencing the most valuable type-strain genomes for metagenomic binning, comparative biology and taxonomic classification.</title>
        <authorList>
            <person name="Goeker M."/>
        </authorList>
    </citation>
    <scope>NUCLEOTIDE SEQUENCE [LARGE SCALE GENOMIC DNA]</scope>
    <source>
        <strain evidence="10 11">DSM 103870</strain>
    </source>
</reference>
<evidence type="ECO:0000256" key="5">
    <source>
        <dbReference type="ARBA" id="ARBA00022970"/>
    </source>
</evidence>
<name>A0ABX0V0T5_9HYPH</name>
<evidence type="ECO:0000256" key="7">
    <source>
        <dbReference type="ARBA" id="ARBA00023136"/>
    </source>
</evidence>
<feature type="transmembrane region" description="Helical" evidence="9">
    <location>
        <begin position="45"/>
        <end position="61"/>
    </location>
</feature>
<dbReference type="InterPro" id="IPR043428">
    <property type="entry name" value="LivM-like"/>
</dbReference>
<dbReference type="CDD" id="cd06581">
    <property type="entry name" value="TM_PBP1_LivM_like"/>
    <property type="match status" value="1"/>
</dbReference>
<keyword evidence="7 9" id="KW-0472">Membrane</keyword>
<feature type="transmembrane region" description="Helical" evidence="9">
    <location>
        <begin position="67"/>
        <end position="87"/>
    </location>
</feature>
<keyword evidence="6 9" id="KW-1133">Transmembrane helix</keyword>
<feature type="transmembrane region" description="Helical" evidence="9">
    <location>
        <begin position="263"/>
        <end position="283"/>
    </location>
</feature>
<keyword evidence="4 9" id="KW-0812">Transmembrane</keyword>
<feature type="transmembrane region" description="Helical" evidence="9">
    <location>
        <begin position="232"/>
        <end position="256"/>
    </location>
</feature>
<evidence type="ECO:0000256" key="8">
    <source>
        <dbReference type="ARBA" id="ARBA00037998"/>
    </source>
</evidence>
<dbReference type="Proteomes" id="UP001429580">
    <property type="component" value="Unassembled WGS sequence"/>
</dbReference>
<evidence type="ECO:0000313" key="10">
    <source>
        <dbReference type="EMBL" id="NIJ58777.1"/>
    </source>
</evidence>
<keyword evidence="11" id="KW-1185">Reference proteome</keyword>
<evidence type="ECO:0000256" key="2">
    <source>
        <dbReference type="ARBA" id="ARBA00022448"/>
    </source>
</evidence>
<comment type="similarity">
    <text evidence="8">Belongs to the binding-protein-dependent transport system permease family. LivHM subfamily.</text>
</comment>
<feature type="transmembrane region" description="Helical" evidence="9">
    <location>
        <begin position="585"/>
        <end position="609"/>
    </location>
</feature>
<dbReference type="PANTHER" id="PTHR11795">
    <property type="entry name" value="BRANCHED-CHAIN AMINO ACID TRANSPORT SYSTEM PERMEASE PROTEIN LIVH"/>
    <property type="match status" value="1"/>
</dbReference>
<evidence type="ECO:0000256" key="3">
    <source>
        <dbReference type="ARBA" id="ARBA00022475"/>
    </source>
</evidence>
<evidence type="ECO:0000256" key="9">
    <source>
        <dbReference type="SAM" id="Phobius"/>
    </source>
</evidence>
<feature type="transmembrane region" description="Helical" evidence="9">
    <location>
        <begin position="502"/>
        <end position="528"/>
    </location>
</feature>
<feature type="transmembrane region" description="Helical" evidence="9">
    <location>
        <begin position="343"/>
        <end position="365"/>
    </location>
</feature>
<feature type="transmembrane region" description="Helical" evidence="9">
    <location>
        <begin position="147"/>
        <end position="165"/>
    </location>
</feature>
<dbReference type="PANTHER" id="PTHR11795:SF442">
    <property type="entry name" value="ABC TRANSPORTER ATP-BINDING PROTEIN"/>
    <property type="match status" value="1"/>
</dbReference>
<accession>A0ABX0V0T5</accession>
<feature type="transmembrane region" description="Helical" evidence="9">
    <location>
        <begin position="417"/>
        <end position="440"/>
    </location>
</feature>
<comment type="subcellular location">
    <subcellularLocation>
        <location evidence="1">Cell membrane</location>
        <topology evidence="1">Multi-pass membrane protein</topology>
    </subcellularLocation>
</comment>
<organism evidence="10 11">
    <name type="scientific">Pseudochelatococcus lubricantis</name>
    <dbReference type="NCBI Taxonomy" id="1538102"/>
    <lineage>
        <taxon>Bacteria</taxon>
        <taxon>Pseudomonadati</taxon>
        <taxon>Pseudomonadota</taxon>
        <taxon>Alphaproteobacteria</taxon>
        <taxon>Hyphomicrobiales</taxon>
        <taxon>Chelatococcaceae</taxon>
        <taxon>Pseudochelatococcus</taxon>
    </lineage>
</organism>